<accession>A0A1U7HWB4</accession>
<evidence type="ECO:0000256" key="1">
    <source>
        <dbReference type="ARBA" id="ARBA00008027"/>
    </source>
</evidence>
<reference evidence="3 4" key="1">
    <citation type="submission" date="2016-11" db="EMBL/GenBank/DDBJ databases">
        <title>Draft Genome Sequences of Nine Cyanobacterial Strains from Diverse Habitats.</title>
        <authorList>
            <person name="Zhu T."/>
            <person name="Hou S."/>
            <person name="Lu X."/>
            <person name="Hess W.R."/>
        </authorList>
    </citation>
    <scope>NUCLEOTIDE SEQUENCE [LARGE SCALE GENOMIC DNA]</scope>
    <source>
        <strain evidence="3 4">5.2 s.c.1</strain>
    </source>
</reference>
<gene>
    <name evidence="3" type="ORF">NIES1031_07760</name>
</gene>
<dbReference type="Pfam" id="PF04319">
    <property type="entry name" value="NifZ"/>
    <property type="match status" value="1"/>
</dbReference>
<dbReference type="InterPro" id="IPR007415">
    <property type="entry name" value="Nitrogenase_MoFe_mat_NifZ"/>
</dbReference>
<evidence type="ECO:0000313" key="3">
    <source>
        <dbReference type="EMBL" id="OKH27867.1"/>
    </source>
</evidence>
<dbReference type="Proteomes" id="UP000185984">
    <property type="component" value="Unassembled WGS sequence"/>
</dbReference>
<evidence type="ECO:0000313" key="4">
    <source>
        <dbReference type="Proteomes" id="UP000185984"/>
    </source>
</evidence>
<comment type="caution">
    <text evidence="3">The sequence shown here is derived from an EMBL/GenBank/DDBJ whole genome shotgun (WGS) entry which is preliminary data.</text>
</comment>
<dbReference type="STRING" id="247279.NIES1031_07760"/>
<comment type="similarity">
    <text evidence="1">Belongs to the NifZ family.</text>
</comment>
<dbReference type="EMBL" id="MRCC01000005">
    <property type="protein sequence ID" value="OKH27867.1"/>
    <property type="molecule type" value="Genomic_DNA"/>
</dbReference>
<keyword evidence="2" id="KW-0535">Nitrogen fixation</keyword>
<evidence type="ECO:0000256" key="2">
    <source>
        <dbReference type="ARBA" id="ARBA00023231"/>
    </source>
</evidence>
<name>A0A1U7HWB4_9CHRO</name>
<dbReference type="AlphaFoldDB" id="A0A1U7HWB4"/>
<dbReference type="GO" id="GO:0009399">
    <property type="term" value="P:nitrogen fixation"/>
    <property type="evidence" value="ECO:0007669"/>
    <property type="project" value="InterPro"/>
</dbReference>
<sequence length="88" mass="9803">MQADELELDLPPAFEIGAKVRTRKLIRNDGTYPGQEIGATLAKKGEIGYVISIGTFLQNSYIYAVHFIETGFIVGCRKKELEAVEEIK</sequence>
<organism evidence="3 4">
    <name type="scientific">Chroogloeocystis siderophila 5.2 s.c.1</name>
    <dbReference type="NCBI Taxonomy" id="247279"/>
    <lineage>
        <taxon>Bacteria</taxon>
        <taxon>Bacillati</taxon>
        <taxon>Cyanobacteriota</taxon>
        <taxon>Cyanophyceae</taxon>
        <taxon>Oscillatoriophycideae</taxon>
        <taxon>Chroococcales</taxon>
        <taxon>Chroococcaceae</taxon>
        <taxon>Chroogloeocystis</taxon>
    </lineage>
</organism>
<keyword evidence="4" id="KW-1185">Reference proteome</keyword>
<proteinExistence type="inferred from homology"/>
<dbReference type="OrthoDB" id="9801083at2"/>
<protein>
    <submittedName>
        <fullName evidence="3">Nitrogen fixation protein NifZ</fullName>
    </submittedName>
</protein>
<dbReference type="RefSeq" id="WP_073548946.1">
    <property type="nucleotide sequence ID" value="NZ_CAWMVK010000039.1"/>
</dbReference>